<keyword evidence="15 20" id="KW-0863">Zinc-finger</keyword>
<comment type="catalytic activity">
    <reaction evidence="1">
        <text>S-ubiquitinyl-[E2 ubiquitin-conjugating enzyme]-L-cysteine + [acceptor protein]-L-lysine = [E2 ubiquitin-conjugating enzyme]-L-cysteine + N(6)-ubiquitinyl-[acceptor protein]-L-lysine.</text>
        <dbReference type="EC" id="2.3.2.27"/>
    </reaction>
</comment>
<evidence type="ECO:0000256" key="22">
    <source>
        <dbReference type="SAM" id="SignalP"/>
    </source>
</evidence>
<dbReference type="GO" id="GO:0016055">
    <property type="term" value="P:Wnt signaling pathway"/>
    <property type="evidence" value="ECO:0007669"/>
    <property type="project" value="UniProtKB-KW"/>
</dbReference>
<evidence type="ECO:0000313" key="26">
    <source>
        <dbReference type="Proteomes" id="UP000736164"/>
    </source>
</evidence>
<keyword evidence="13" id="KW-0479">Metal-binding</keyword>
<dbReference type="Gene3D" id="2.10.220.10">
    <property type="entry name" value="Hormone Receptor, Insulin-like Growth Factor Receptor 1, Chain A, domain 2"/>
    <property type="match status" value="2"/>
</dbReference>
<keyword evidence="16" id="KW-0833">Ubl conjugation pathway</keyword>
<organism evidence="25 26">
    <name type="scientific">Atractosteus spatula</name>
    <name type="common">Alligator gar</name>
    <name type="synonym">Lepisosteus spatula</name>
    <dbReference type="NCBI Taxonomy" id="7917"/>
    <lineage>
        <taxon>Eukaryota</taxon>
        <taxon>Metazoa</taxon>
        <taxon>Chordata</taxon>
        <taxon>Craniata</taxon>
        <taxon>Vertebrata</taxon>
        <taxon>Euteleostomi</taxon>
        <taxon>Actinopterygii</taxon>
        <taxon>Neopterygii</taxon>
        <taxon>Holostei</taxon>
        <taxon>Semionotiformes</taxon>
        <taxon>Lepisosteidae</taxon>
        <taxon>Atractosteus</taxon>
    </lineage>
</organism>
<keyword evidence="26" id="KW-1185">Reference proteome</keyword>
<keyword evidence="19" id="KW-0325">Glycoprotein</keyword>
<dbReference type="Gene3D" id="3.30.40.10">
    <property type="entry name" value="Zinc/RING finger domain, C3HC4 (zinc finger)"/>
    <property type="match status" value="1"/>
</dbReference>
<dbReference type="EC" id="2.3.2.27" evidence="6"/>
<feature type="compositionally biased region" description="Basic and acidic residues" evidence="21">
    <location>
        <begin position="596"/>
        <end position="605"/>
    </location>
</feature>
<dbReference type="Gene3D" id="2.20.100.10">
    <property type="entry name" value="Thrombospondin type-1 (TSP1) repeat"/>
    <property type="match status" value="1"/>
</dbReference>
<dbReference type="GO" id="GO:0016567">
    <property type="term" value="P:protein ubiquitination"/>
    <property type="evidence" value="ECO:0007669"/>
    <property type="project" value="UniProtKB-UniPathway"/>
</dbReference>
<reference evidence="25" key="1">
    <citation type="journal article" date="2021" name="Cell">
        <title>Tracing the genetic footprints of vertebrate landing in non-teleost ray-finned fishes.</title>
        <authorList>
            <person name="Bi X."/>
            <person name="Wang K."/>
            <person name="Yang L."/>
            <person name="Pan H."/>
            <person name="Jiang H."/>
            <person name="Wei Q."/>
            <person name="Fang M."/>
            <person name="Yu H."/>
            <person name="Zhu C."/>
            <person name="Cai Y."/>
            <person name="He Y."/>
            <person name="Gan X."/>
            <person name="Zeng H."/>
            <person name="Yu D."/>
            <person name="Zhu Y."/>
            <person name="Jiang H."/>
            <person name="Qiu Q."/>
            <person name="Yang H."/>
            <person name="Zhang Y.E."/>
            <person name="Wang W."/>
            <person name="Zhu M."/>
            <person name="He S."/>
            <person name="Zhang G."/>
        </authorList>
    </citation>
    <scope>NUCLEOTIDE SEQUENCE</scope>
    <source>
        <strain evidence="25">Allg_001</strain>
    </source>
</reference>
<dbReference type="InterPro" id="IPR013083">
    <property type="entry name" value="Znf_RING/FYVE/PHD"/>
</dbReference>
<dbReference type="GO" id="GO:0061630">
    <property type="term" value="F:ubiquitin protein ligase activity"/>
    <property type="evidence" value="ECO:0007669"/>
    <property type="project" value="UniProtKB-EC"/>
</dbReference>
<evidence type="ECO:0000256" key="9">
    <source>
        <dbReference type="ARBA" id="ARBA00022606"/>
    </source>
</evidence>
<dbReference type="InterPro" id="IPR036383">
    <property type="entry name" value="TSP1_rpt_sf"/>
</dbReference>
<dbReference type="InterPro" id="IPR044110">
    <property type="entry name" value="RING-HC_RNF146"/>
</dbReference>
<dbReference type="PANTHER" id="PTHR46987:SF1">
    <property type="entry name" value="R-SPONDIN-3"/>
    <property type="match status" value="1"/>
</dbReference>
<dbReference type="Pfam" id="PF13920">
    <property type="entry name" value="zf-C3HC4_3"/>
    <property type="match status" value="1"/>
</dbReference>
<dbReference type="FunFam" id="3.30.40.10:FF:000204">
    <property type="entry name" value="E3 ubiquitin-protein ligase RNF146"/>
    <property type="match status" value="1"/>
</dbReference>
<feature type="compositionally biased region" description="Acidic residues" evidence="21">
    <location>
        <begin position="565"/>
        <end position="581"/>
    </location>
</feature>
<evidence type="ECO:0000256" key="18">
    <source>
        <dbReference type="ARBA" id="ARBA00023157"/>
    </source>
</evidence>
<evidence type="ECO:0000259" key="23">
    <source>
        <dbReference type="PROSITE" id="PS50089"/>
    </source>
</evidence>
<dbReference type="PANTHER" id="PTHR46987">
    <property type="entry name" value="NEUROHYPOPHYSIAL HORMONES, N-TERMINAL DOMAIN CONTAINING PROTEIN"/>
    <property type="match status" value="1"/>
</dbReference>
<evidence type="ECO:0000256" key="5">
    <source>
        <dbReference type="ARBA" id="ARBA00007308"/>
    </source>
</evidence>
<comment type="caution">
    <text evidence="25">The sequence shown here is derived from an EMBL/GenBank/DDBJ whole genome shotgun (WGS) entry which is preliminary data.</text>
</comment>
<dbReference type="PROSITE" id="PS50089">
    <property type="entry name" value="ZF_RING_2"/>
    <property type="match status" value="1"/>
</dbReference>
<feature type="signal peptide" evidence="22">
    <location>
        <begin position="1"/>
        <end position="21"/>
    </location>
</feature>
<dbReference type="AlphaFoldDB" id="A0A8J7NXR7"/>
<keyword evidence="25" id="KW-0436">Ligase</keyword>
<comment type="subcellular location">
    <subcellularLocation>
        <location evidence="2">Cytoplasm</location>
        <location evidence="2">Cytosol</location>
    </subcellularLocation>
    <subcellularLocation>
        <location evidence="3">Secreted</location>
    </subcellularLocation>
</comment>
<dbReference type="InterPro" id="IPR009030">
    <property type="entry name" value="Growth_fac_rcpt_cys_sf"/>
</dbReference>
<dbReference type="Pfam" id="PF02825">
    <property type="entry name" value="WWE"/>
    <property type="match status" value="1"/>
</dbReference>
<dbReference type="InterPro" id="IPR001841">
    <property type="entry name" value="Znf_RING"/>
</dbReference>
<dbReference type="UniPathway" id="UPA00143"/>
<evidence type="ECO:0000256" key="7">
    <source>
        <dbReference type="ARBA" id="ARBA00022490"/>
    </source>
</evidence>
<dbReference type="GO" id="GO:0005829">
    <property type="term" value="C:cytosol"/>
    <property type="evidence" value="ECO:0007669"/>
    <property type="project" value="UniProtKB-SubCell"/>
</dbReference>
<feature type="compositionally biased region" description="Polar residues" evidence="21">
    <location>
        <begin position="551"/>
        <end position="561"/>
    </location>
</feature>
<evidence type="ECO:0000256" key="16">
    <source>
        <dbReference type="ARBA" id="ARBA00022786"/>
    </source>
</evidence>
<dbReference type="CDD" id="cd00064">
    <property type="entry name" value="FU"/>
    <property type="match status" value="2"/>
</dbReference>
<dbReference type="InterPro" id="IPR018123">
    <property type="entry name" value="WWE-dom_subgr"/>
</dbReference>
<dbReference type="Gene3D" id="3.30.720.50">
    <property type="match status" value="1"/>
</dbReference>
<dbReference type="SMART" id="SM00678">
    <property type="entry name" value="WWE"/>
    <property type="match status" value="1"/>
</dbReference>
<evidence type="ECO:0000256" key="4">
    <source>
        <dbReference type="ARBA" id="ARBA00004906"/>
    </source>
</evidence>
<dbReference type="PROSITE" id="PS50918">
    <property type="entry name" value="WWE"/>
    <property type="match status" value="1"/>
</dbReference>
<feature type="domain" description="WWE" evidence="24">
    <location>
        <begin position="399"/>
        <end position="475"/>
    </location>
</feature>
<feature type="compositionally biased region" description="Low complexity" evidence="21">
    <location>
        <begin position="529"/>
        <end position="550"/>
    </location>
</feature>
<evidence type="ECO:0000256" key="6">
    <source>
        <dbReference type="ARBA" id="ARBA00012483"/>
    </source>
</evidence>
<keyword evidence="14 22" id="KW-0732">Signal</keyword>
<keyword evidence="10" id="KW-0358">Heparin-binding</keyword>
<comment type="similarity">
    <text evidence="5">Belongs to the R-spondin family.</text>
</comment>
<keyword evidence="12" id="KW-0879">Wnt signaling pathway</keyword>
<keyword evidence="11" id="KW-0808">Transferase</keyword>
<dbReference type="InterPro" id="IPR004170">
    <property type="entry name" value="WWE_dom"/>
</dbReference>
<dbReference type="GO" id="GO:0005576">
    <property type="term" value="C:extracellular region"/>
    <property type="evidence" value="ECO:0007669"/>
    <property type="project" value="UniProtKB-SubCell"/>
</dbReference>
<dbReference type="InterPro" id="IPR000884">
    <property type="entry name" value="TSP1_rpt"/>
</dbReference>
<evidence type="ECO:0000256" key="2">
    <source>
        <dbReference type="ARBA" id="ARBA00004514"/>
    </source>
</evidence>
<keyword evidence="9" id="KW-0716">Sensory transduction</keyword>
<dbReference type="FunFam" id="3.30.720.50:FF:000003">
    <property type="entry name" value="E3 ubiquitin-protein ligase RNF146"/>
    <property type="match status" value="1"/>
</dbReference>
<evidence type="ECO:0000256" key="20">
    <source>
        <dbReference type="PROSITE-ProRule" id="PRU00175"/>
    </source>
</evidence>
<evidence type="ECO:0000313" key="25">
    <source>
        <dbReference type="EMBL" id="MBN3321530.1"/>
    </source>
</evidence>
<evidence type="ECO:0000256" key="19">
    <source>
        <dbReference type="ARBA" id="ARBA00023180"/>
    </source>
</evidence>
<evidence type="ECO:0000256" key="14">
    <source>
        <dbReference type="ARBA" id="ARBA00022729"/>
    </source>
</evidence>
<evidence type="ECO:0000256" key="15">
    <source>
        <dbReference type="ARBA" id="ARBA00022771"/>
    </source>
</evidence>
<dbReference type="EMBL" id="JAAWVO010055629">
    <property type="protein sequence ID" value="MBN3321530.1"/>
    <property type="molecule type" value="Genomic_DNA"/>
</dbReference>
<feature type="non-terminal residue" evidence="25">
    <location>
        <position position="1"/>
    </location>
</feature>
<evidence type="ECO:0000256" key="21">
    <source>
        <dbReference type="SAM" id="MobiDB-lite"/>
    </source>
</evidence>
<dbReference type="PROSITE" id="PS00518">
    <property type="entry name" value="ZF_RING_1"/>
    <property type="match status" value="1"/>
</dbReference>
<evidence type="ECO:0000256" key="17">
    <source>
        <dbReference type="ARBA" id="ARBA00022833"/>
    </source>
</evidence>
<feature type="region of interest" description="Disordered" evidence="21">
    <location>
        <begin position="503"/>
        <end position="636"/>
    </location>
</feature>
<dbReference type="CDD" id="cd16546">
    <property type="entry name" value="RING-HC_RNF146"/>
    <property type="match status" value="1"/>
</dbReference>
<comment type="pathway">
    <text evidence="4">Protein modification; protein ubiquitination.</text>
</comment>
<dbReference type="InterPro" id="IPR006212">
    <property type="entry name" value="Furin_repeat"/>
</dbReference>
<dbReference type="InterPro" id="IPR037197">
    <property type="entry name" value="WWE_dom_sf"/>
</dbReference>
<keyword evidence="18" id="KW-1015">Disulfide bond</keyword>
<dbReference type="SMART" id="SM00184">
    <property type="entry name" value="RING"/>
    <property type="match status" value="1"/>
</dbReference>
<evidence type="ECO:0000259" key="24">
    <source>
        <dbReference type="PROSITE" id="PS50918"/>
    </source>
</evidence>
<dbReference type="InterPro" id="IPR017907">
    <property type="entry name" value="Znf_RING_CS"/>
</dbReference>
<dbReference type="SMART" id="SM00261">
    <property type="entry name" value="FU"/>
    <property type="match status" value="3"/>
</dbReference>
<accession>A0A8J7NXR7</accession>
<proteinExistence type="inferred from homology"/>
<dbReference type="SUPFAM" id="SSF57184">
    <property type="entry name" value="Growth factor receptor domain"/>
    <property type="match status" value="1"/>
</dbReference>
<feature type="non-terminal residue" evidence="25">
    <location>
        <position position="636"/>
    </location>
</feature>
<dbReference type="SMART" id="SM00209">
    <property type="entry name" value="TSP1"/>
    <property type="match status" value="1"/>
</dbReference>
<gene>
    <name evidence="25" type="primary">Rnf146</name>
    <name evidence="25" type="ORF">GTO95_0000406</name>
</gene>
<feature type="domain" description="RING-type" evidence="23">
    <location>
        <begin position="344"/>
        <end position="382"/>
    </location>
</feature>
<dbReference type="PROSITE" id="PS50092">
    <property type="entry name" value="TSP1"/>
    <property type="match status" value="1"/>
</dbReference>
<dbReference type="SUPFAM" id="SSF117839">
    <property type="entry name" value="WWE domain"/>
    <property type="match status" value="1"/>
</dbReference>
<dbReference type="Pfam" id="PF19028">
    <property type="entry name" value="TSP1_spondin"/>
    <property type="match status" value="1"/>
</dbReference>
<dbReference type="InterPro" id="IPR043601">
    <property type="entry name" value="Rspo_Fu-CRD_dom"/>
</dbReference>
<feature type="chain" id="PRO_5035229917" description="RING-type E3 ubiquitin transferase" evidence="22">
    <location>
        <begin position="22"/>
        <end position="636"/>
    </location>
</feature>
<sequence>MQLRQLSFVLIFLHCMEYIDSQHASRSRQHRQNPGVSHGCQGGCATCSDYNGCLSCKPRLFFFLERNGMRQTGVCLPSCPSGYYGTRSPDINKCTKCKSDCDACFNKNFCTRCKAGFYLYKGRCLESCPEGLGPNDQLMECTTIECKADCESCFNKNTCTRCKAGLYLHLGRCHHVCPDGFEPNDQLMECSIKVHCEVGEWSTWSNCSRKGRTCGFRKGEQHRSREILQHPSAHGDPCPVTTEKRKCVVQRQKCVKGDRKRGQSRGVKSEWVQRGVCKRRNTLGASYYTNCLGIFLAYFYNIIITIIDWLHVYSAFLDTPLKALYRKVNEPCSSTSPALSVPECAICLQTCVHPVRLPCRHIFCYLCVKGASWQSKRCALCRQEIPEDFLEKPTLLSPEELKAAGRGNGEYAWYYEGRNGWWQYDERTSRELEDAFSKGKKTTEMLIAGFLYVADLENMVQYRRNEHGRRRKMKRDIADIPKKGVAGLRLDTDSSALAVARENSADGADTTAVQGAASASIRTANSVRPPTSLGGQPTSPSTPSPDASSSIENSFAQMQINSESSSEEEEEEGGDDADEVTGDQLQYVSRTRQRLLPHDRVRESQAQRPSPGGESASSSNSVRSRRPDGQCTVTEV</sequence>
<dbReference type="SUPFAM" id="SSF57850">
    <property type="entry name" value="RING/U-box"/>
    <property type="match status" value="1"/>
</dbReference>
<evidence type="ECO:0000256" key="8">
    <source>
        <dbReference type="ARBA" id="ARBA00022525"/>
    </source>
</evidence>
<evidence type="ECO:0000256" key="10">
    <source>
        <dbReference type="ARBA" id="ARBA00022674"/>
    </source>
</evidence>
<evidence type="ECO:0000256" key="13">
    <source>
        <dbReference type="ARBA" id="ARBA00022723"/>
    </source>
</evidence>
<dbReference type="GO" id="GO:0008270">
    <property type="term" value="F:zinc ion binding"/>
    <property type="evidence" value="ECO:0007669"/>
    <property type="project" value="UniProtKB-KW"/>
</dbReference>
<dbReference type="SUPFAM" id="SSF82895">
    <property type="entry name" value="TSP-1 type 1 repeat"/>
    <property type="match status" value="1"/>
</dbReference>
<keyword evidence="17" id="KW-0862">Zinc</keyword>
<dbReference type="Proteomes" id="UP000736164">
    <property type="component" value="Unassembled WGS sequence"/>
</dbReference>
<keyword evidence="8" id="KW-0964">Secreted</keyword>
<evidence type="ECO:0000256" key="11">
    <source>
        <dbReference type="ARBA" id="ARBA00022679"/>
    </source>
</evidence>
<dbReference type="GO" id="GO:0016874">
    <property type="term" value="F:ligase activity"/>
    <property type="evidence" value="ECO:0007669"/>
    <property type="project" value="UniProtKB-KW"/>
</dbReference>
<dbReference type="InterPro" id="IPR051514">
    <property type="entry name" value="R-spondin"/>
</dbReference>
<evidence type="ECO:0000256" key="3">
    <source>
        <dbReference type="ARBA" id="ARBA00004613"/>
    </source>
</evidence>
<feature type="compositionally biased region" description="Low complexity" evidence="21">
    <location>
        <begin position="608"/>
        <end position="622"/>
    </location>
</feature>
<dbReference type="InterPro" id="IPR044004">
    <property type="entry name" value="TSP1_spondin_dom"/>
</dbReference>
<dbReference type="Pfam" id="PF15913">
    <property type="entry name" value="Furin-like_2"/>
    <property type="match status" value="2"/>
</dbReference>
<evidence type="ECO:0000256" key="1">
    <source>
        <dbReference type="ARBA" id="ARBA00000900"/>
    </source>
</evidence>
<name>A0A8J7NXR7_ATRSP</name>
<protein>
    <recommendedName>
        <fullName evidence="6">RING-type E3 ubiquitin transferase</fullName>
        <ecNumber evidence="6">2.3.2.27</ecNumber>
    </recommendedName>
</protein>
<dbReference type="GO" id="GO:0008201">
    <property type="term" value="F:heparin binding"/>
    <property type="evidence" value="ECO:0007669"/>
    <property type="project" value="UniProtKB-KW"/>
</dbReference>
<keyword evidence="7" id="KW-0963">Cytoplasm</keyword>
<evidence type="ECO:0000256" key="12">
    <source>
        <dbReference type="ARBA" id="ARBA00022687"/>
    </source>
</evidence>